<proteinExistence type="predicted"/>
<sequence>MKLTLLLSLLFTSLQVSAFDLSTKGFLTFAYRKSDSDVAYKENITKDGEFTKGTKAGLQFHSFLSNRNEAFLQLLADGDNGRDFNTALDIAHITFNYANDHKLLYGKVRLPVWMISDYRQVGSLYPWVNPPEEVYEIVPLETVGVNDTFFGISFEGIIFQRDFQTLTYRFYHGGGERSGPDKETRVKSLHGLLLNYTVDDLTLKASYLNALSQGTQTLPGGAEVDASFGRAEYFSLGAKYDGERIYTMGEFSQVVAANKSYENVKSYYVMLGTYMYDQLFLLHGTISEVLDSSKSDQDIYQKTYTFGLNYNIDLSTVLKFEYKIVSLKKPAVRPMGQAKANNAGLFKGHPDKDVHFLGFSINTMF</sequence>
<reference evidence="3" key="1">
    <citation type="journal article" date="2017" name="Proc. Natl. Acad. Sci. U.S.A.">
        <title>Simulation of Deepwater Horizon oil plume reveals substrate specialization within a complex community of hydrocarbon-degraders.</title>
        <authorList>
            <person name="Hu P."/>
            <person name="Dubinsky E.A."/>
            <person name="Probst A.J."/>
            <person name="Wang J."/>
            <person name="Sieber C.M.K."/>
            <person name="Tom L.M."/>
            <person name="Gardinali P."/>
            <person name="Banfield J.F."/>
            <person name="Atlas R.M."/>
            <person name="Andersen G.L."/>
        </authorList>
    </citation>
    <scope>NUCLEOTIDE SEQUENCE [LARGE SCALE GENOMIC DNA]</scope>
</reference>
<organism evidence="2 3">
    <name type="scientific">Halobacteriovorax marinus</name>
    <dbReference type="NCBI Taxonomy" id="97084"/>
    <lineage>
        <taxon>Bacteria</taxon>
        <taxon>Pseudomonadati</taxon>
        <taxon>Bdellovibrionota</taxon>
        <taxon>Bacteriovoracia</taxon>
        <taxon>Bacteriovoracales</taxon>
        <taxon>Halobacteriovoraceae</taxon>
        <taxon>Halobacteriovorax</taxon>
    </lineage>
</organism>
<feature type="signal peptide" evidence="1">
    <location>
        <begin position="1"/>
        <end position="18"/>
    </location>
</feature>
<accession>A0A1Y5F2X5</accession>
<dbReference type="SUPFAM" id="SSF56935">
    <property type="entry name" value="Porins"/>
    <property type="match status" value="1"/>
</dbReference>
<dbReference type="Proteomes" id="UP000196531">
    <property type="component" value="Unassembled WGS sequence"/>
</dbReference>
<dbReference type="EMBL" id="MAAO01000015">
    <property type="protein sequence ID" value="OUR93583.1"/>
    <property type="molecule type" value="Genomic_DNA"/>
</dbReference>
<evidence type="ECO:0008006" key="4">
    <source>
        <dbReference type="Google" id="ProtNLM"/>
    </source>
</evidence>
<dbReference type="InterPro" id="IPR023614">
    <property type="entry name" value="Porin_dom_sf"/>
</dbReference>
<feature type="chain" id="PRO_5013391477" description="Porin domain-containing protein" evidence="1">
    <location>
        <begin position="19"/>
        <end position="365"/>
    </location>
</feature>
<evidence type="ECO:0000313" key="2">
    <source>
        <dbReference type="EMBL" id="OUR93583.1"/>
    </source>
</evidence>
<dbReference type="Gene3D" id="2.40.160.10">
    <property type="entry name" value="Porin"/>
    <property type="match status" value="1"/>
</dbReference>
<gene>
    <name evidence="2" type="ORF">A9Q84_19130</name>
</gene>
<evidence type="ECO:0000313" key="3">
    <source>
        <dbReference type="Proteomes" id="UP000196531"/>
    </source>
</evidence>
<comment type="caution">
    <text evidence="2">The sequence shown here is derived from an EMBL/GenBank/DDBJ whole genome shotgun (WGS) entry which is preliminary data.</text>
</comment>
<keyword evidence="1" id="KW-0732">Signal</keyword>
<name>A0A1Y5F2X5_9BACT</name>
<evidence type="ECO:0000256" key="1">
    <source>
        <dbReference type="SAM" id="SignalP"/>
    </source>
</evidence>
<protein>
    <recommendedName>
        <fullName evidence="4">Porin domain-containing protein</fullName>
    </recommendedName>
</protein>
<dbReference type="AlphaFoldDB" id="A0A1Y5F2X5"/>